<feature type="chain" id="PRO_5038529949" description="DUF3558 domain-containing protein" evidence="2">
    <location>
        <begin position="30"/>
        <end position="198"/>
    </location>
</feature>
<reference evidence="3" key="1">
    <citation type="submission" date="2017-09" db="EMBL/GenBank/DDBJ databases">
        <title>Complete Genome Sequence of ansamitocin-producing Bacterium Actinosynnema pretiosum X47.</title>
        <authorList>
            <person name="Cao G."/>
            <person name="Zong G."/>
            <person name="Zhong C."/>
            <person name="Fu J."/>
        </authorList>
    </citation>
    <scope>NUCLEOTIDE SEQUENCE [LARGE SCALE GENOMIC DNA]</scope>
    <source>
        <strain evidence="3">X47</strain>
    </source>
</reference>
<keyword evidence="4" id="KW-1185">Reference proteome</keyword>
<dbReference type="Proteomes" id="UP000218505">
    <property type="component" value="Chromosome"/>
</dbReference>
<proteinExistence type="predicted"/>
<feature type="signal peptide" evidence="2">
    <location>
        <begin position="1"/>
        <end position="29"/>
    </location>
</feature>
<sequence>MGRVRRSRSWLALVAAVLTVTGCSYSVNGAPVAAPGAPSGSPTQSTRSSAASSPTPKIAKTRSVAGLKSCELLTAKDLKVVGAIDGAPTPRDSELPGSCQFMFDDGSATRSSVVVAPYRPYSESRTKQPTGHEEVVEGNSAWVSCEMDDRVMVCTATLAVSGDKSLLLGYTKSAGNAEEMTATMLVLLKTGLGKLPAA</sequence>
<name>A0A290Z1C4_9PSEU</name>
<dbReference type="PROSITE" id="PS51257">
    <property type="entry name" value="PROKAR_LIPOPROTEIN"/>
    <property type="match status" value="1"/>
</dbReference>
<dbReference type="AlphaFoldDB" id="A0A290Z1C4"/>
<protein>
    <recommendedName>
        <fullName evidence="5">DUF3558 domain-containing protein</fullName>
    </recommendedName>
</protein>
<organism evidence="3 4">
    <name type="scientific">Actinosynnema pretiosum</name>
    <dbReference type="NCBI Taxonomy" id="42197"/>
    <lineage>
        <taxon>Bacteria</taxon>
        <taxon>Bacillati</taxon>
        <taxon>Actinomycetota</taxon>
        <taxon>Actinomycetes</taxon>
        <taxon>Pseudonocardiales</taxon>
        <taxon>Pseudonocardiaceae</taxon>
        <taxon>Actinosynnema</taxon>
    </lineage>
</organism>
<evidence type="ECO:0000313" key="4">
    <source>
        <dbReference type="Proteomes" id="UP000218505"/>
    </source>
</evidence>
<evidence type="ECO:0000256" key="2">
    <source>
        <dbReference type="SAM" id="SignalP"/>
    </source>
</evidence>
<dbReference type="KEGG" id="apre:CNX65_05590"/>
<feature type="region of interest" description="Disordered" evidence="1">
    <location>
        <begin position="34"/>
        <end position="57"/>
    </location>
</feature>
<evidence type="ECO:0008006" key="5">
    <source>
        <dbReference type="Google" id="ProtNLM"/>
    </source>
</evidence>
<dbReference type="EMBL" id="CP023445">
    <property type="protein sequence ID" value="ATE52817.1"/>
    <property type="molecule type" value="Genomic_DNA"/>
</dbReference>
<gene>
    <name evidence="3" type="ORF">CNX65_05590</name>
</gene>
<evidence type="ECO:0000313" key="3">
    <source>
        <dbReference type="EMBL" id="ATE52817.1"/>
    </source>
</evidence>
<feature type="compositionally biased region" description="Low complexity" evidence="1">
    <location>
        <begin position="34"/>
        <end position="56"/>
    </location>
</feature>
<evidence type="ECO:0000256" key="1">
    <source>
        <dbReference type="SAM" id="MobiDB-lite"/>
    </source>
</evidence>
<dbReference type="InterPro" id="IPR024520">
    <property type="entry name" value="DUF3558"/>
</dbReference>
<dbReference type="Pfam" id="PF12079">
    <property type="entry name" value="DUF3558"/>
    <property type="match status" value="1"/>
</dbReference>
<accession>A0A290Z1C4</accession>
<keyword evidence="2" id="KW-0732">Signal</keyword>